<dbReference type="GO" id="GO:0016874">
    <property type="term" value="F:ligase activity"/>
    <property type="evidence" value="ECO:0007669"/>
    <property type="project" value="UniProtKB-KW"/>
</dbReference>
<feature type="domain" description="AMP-dependent synthetase/ligase" evidence="5">
    <location>
        <begin position="28"/>
        <end position="406"/>
    </location>
</feature>
<name>A0A5J6MVW4_9PROT</name>
<dbReference type="NCBIfam" id="NF004837">
    <property type="entry name" value="PRK06187.1"/>
    <property type="match status" value="1"/>
</dbReference>
<dbReference type="Pfam" id="PF13193">
    <property type="entry name" value="AMP-binding_C"/>
    <property type="match status" value="1"/>
</dbReference>
<sequence>MPANLVETTPSAYAYPLLIKQLLLTPLATTPDQEIVYRDRLRYRYRDLQGRIGRLANMLATLGVKPGDTVAVMDWDSHRYLETYFAVPMMGAVLMTTNVRLAPEQILYCLDHARADLLLVHADFLPVLDAIRDRLKTVRTVVLIADGAPAALDPARFAGEYEALLERAPPGYAFPDFDENTRATTFYTTGTTGLPKAVYFSHRQLVLHTLAVGLTTGSHPGGQSFHRGDVYMPLTPMFHVHAWGFPYLATLFGVKQVYPGRYQPDMIVKLFVAEGVTYSHCVPAVMQMVLNCSEAASANLNGWKVVIGGSALPKGLARAARSRGIDIWCGYGMSETCPILTASQVRPEDQGTLSDEEELAVRCRTGLPIAMVDIKIVDTDMNEMPADGKSVGEIVVRAPWLTQGYLHDAKSSEALWRGGYLHTQDVATRRPDGYLQITDRIKDVIKTGGEWVSSLELESLISQHPGVAEVAVIGIKDMKWGERPLALVVVRPGHEGQLTTELLQQHLLAHCQNGLLPKYAIPERFLFVSSIEKTSVGKTDKKLLRQKYGAS</sequence>
<keyword evidence="8" id="KW-1185">Reference proteome</keyword>
<evidence type="ECO:0000259" key="6">
    <source>
        <dbReference type="Pfam" id="PF13193"/>
    </source>
</evidence>
<dbReference type="KEGG" id="hadh:FRZ61_17310"/>
<proteinExistence type="inferred from homology"/>
<evidence type="ECO:0000259" key="5">
    <source>
        <dbReference type="Pfam" id="PF00501"/>
    </source>
</evidence>
<protein>
    <submittedName>
        <fullName evidence="7">AMP-binding protein</fullName>
    </submittedName>
</protein>
<comment type="similarity">
    <text evidence="1">Belongs to the ATP-dependent AMP-binding enzyme family.</text>
</comment>
<dbReference type="AlphaFoldDB" id="A0A5J6MVW4"/>
<reference evidence="7 8" key="1">
    <citation type="submission" date="2019-08" db="EMBL/GenBank/DDBJ databases">
        <title>Hyperibacter terrae gen. nov., sp. nov. and Hyperibacter viscosus sp. nov., two new members in the family Rhodospirillaceae isolated from the rhizosphere of Hypericum perforatum.</title>
        <authorList>
            <person name="Noviana Z."/>
        </authorList>
    </citation>
    <scope>NUCLEOTIDE SEQUENCE [LARGE SCALE GENOMIC DNA]</scope>
    <source>
        <strain evidence="7 8">R5959</strain>
    </source>
</reference>
<evidence type="ECO:0000256" key="4">
    <source>
        <dbReference type="ARBA" id="ARBA00023098"/>
    </source>
</evidence>
<organism evidence="7 8">
    <name type="scientific">Hypericibacter adhaerens</name>
    <dbReference type="NCBI Taxonomy" id="2602016"/>
    <lineage>
        <taxon>Bacteria</taxon>
        <taxon>Pseudomonadati</taxon>
        <taxon>Pseudomonadota</taxon>
        <taxon>Alphaproteobacteria</taxon>
        <taxon>Rhodospirillales</taxon>
        <taxon>Dongiaceae</taxon>
        <taxon>Hypericibacter</taxon>
    </lineage>
</organism>
<dbReference type="InterPro" id="IPR042099">
    <property type="entry name" value="ANL_N_sf"/>
</dbReference>
<dbReference type="Gene3D" id="3.40.50.12780">
    <property type="entry name" value="N-terminal domain of ligase-like"/>
    <property type="match status" value="1"/>
</dbReference>
<dbReference type="InterPro" id="IPR045851">
    <property type="entry name" value="AMP-bd_C_sf"/>
</dbReference>
<keyword evidence="3" id="KW-0276">Fatty acid metabolism</keyword>
<dbReference type="InterPro" id="IPR000873">
    <property type="entry name" value="AMP-dep_synth/lig_dom"/>
</dbReference>
<dbReference type="RefSeq" id="WP_151116616.1">
    <property type="nucleotide sequence ID" value="NZ_CP042582.1"/>
</dbReference>
<dbReference type="EMBL" id="CP042582">
    <property type="protein sequence ID" value="QEX21802.1"/>
    <property type="molecule type" value="Genomic_DNA"/>
</dbReference>
<keyword evidence="2" id="KW-0436">Ligase</keyword>
<evidence type="ECO:0000313" key="8">
    <source>
        <dbReference type="Proteomes" id="UP000325797"/>
    </source>
</evidence>
<evidence type="ECO:0000256" key="1">
    <source>
        <dbReference type="ARBA" id="ARBA00006432"/>
    </source>
</evidence>
<gene>
    <name evidence="7" type="ORF">FRZ61_17310</name>
</gene>
<dbReference type="PANTHER" id="PTHR43859:SF4">
    <property type="entry name" value="BUTANOATE--COA LIGASE AAE1-RELATED"/>
    <property type="match status" value="1"/>
</dbReference>
<feature type="domain" description="AMP-binding enzyme C-terminal" evidence="6">
    <location>
        <begin position="456"/>
        <end position="538"/>
    </location>
</feature>
<dbReference type="GO" id="GO:0006631">
    <property type="term" value="P:fatty acid metabolic process"/>
    <property type="evidence" value="ECO:0007669"/>
    <property type="project" value="UniProtKB-KW"/>
</dbReference>
<keyword evidence="4" id="KW-0443">Lipid metabolism</keyword>
<dbReference type="PANTHER" id="PTHR43859">
    <property type="entry name" value="ACYL-ACTIVATING ENZYME"/>
    <property type="match status" value="1"/>
</dbReference>
<dbReference type="OrthoDB" id="9803968at2"/>
<evidence type="ECO:0000256" key="2">
    <source>
        <dbReference type="ARBA" id="ARBA00022598"/>
    </source>
</evidence>
<dbReference type="Proteomes" id="UP000325797">
    <property type="component" value="Chromosome"/>
</dbReference>
<evidence type="ECO:0000313" key="7">
    <source>
        <dbReference type="EMBL" id="QEX21802.1"/>
    </source>
</evidence>
<evidence type="ECO:0000256" key="3">
    <source>
        <dbReference type="ARBA" id="ARBA00022832"/>
    </source>
</evidence>
<dbReference type="SUPFAM" id="SSF56801">
    <property type="entry name" value="Acetyl-CoA synthetase-like"/>
    <property type="match status" value="1"/>
</dbReference>
<dbReference type="InterPro" id="IPR025110">
    <property type="entry name" value="AMP-bd_C"/>
</dbReference>
<accession>A0A5J6MVW4</accession>
<dbReference type="Pfam" id="PF00501">
    <property type="entry name" value="AMP-binding"/>
    <property type="match status" value="1"/>
</dbReference>
<dbReference type="Gene3D" id="3.30.300.30">
    <property type="match status" value="1"/>
</dbReference>